<protein>
    <submittedName>
        <fullName evidence="2">Uncharacterized protein</fullName>
    </submittedName>
</protein>
<organism evidence="2 3">
    <name type="scientific">Actinomycetospora atypica</name>
    <dbReference type="NCBI Taxonomy" id="1290095"/>
    <lineage>
        <taxon>Bacteria</taxon>
        <taxon>Bacillati</taxon>
        <taxon>Actinomycetota</taxon>
        <taxon>Actinomycetes</taxon>
        <taxon>Pseudonocardiales</taxon>
        <taxon>Pseudonocardiaceae</taxon>
        <taxon>Actinomycetospora</taxon>
    </lineage>
</organism>
<gene>
    <name evidence="2" type="ORF">ACFPBZ_06125</name>
</gene>
<feature type="transmembrane region" description="Helical" evidence="1">
    <location>
        <begin position="119"/>
        <end position="136"/>
    </location>
</feature>
<name>A0ABV9YK50_9PSEU</name>
<dbReference type="RefSeq" id="WP_378035127.1">
    <property type="nucleotide sequence ID" value="NZ_JBHSIV010000005.1"/>
</dbReference>
<accession>A0ABV9YK50</accession>
<sequence>MSTPGRPDVAVDLVLEVTDAAGRRTSGHLVGSGEHVRMTVTDPAVVVAAAGRGAGHSFADRLADAGVRAELHGPRGRVATIDPARTSRLGSLVTGSSHVVLDRSAWTLAARTRLPSARGLALGAAAAVVVIAALRWRSGARTGA</sequence>
<evidence type="ECO:0000313" key="3">
    <source>
        <dbReference type="Proteomes" id="UP001595947"/>
    </source>
</evidence>
<evidence type="ECO:0000313" key="2">
    <source>
        <dbReference type="EMBL" id="MFC5061773.1"/>
    </source>
</evidence>
<evidence type="ECO:0000256" key="1">
    <source>
        <dbReference type="SAM" id="Phobius"/>
    </source>
</evidence>
<reference evidence="3" key="1">
    <citation type="journal article" date="2019" name="Int. J. Syst. Evol. Microbiol.">
        <title>The Global Catalogue of Microorganisms (GCM) 10K type strain sequencing project: providing services to taxonomists for standard genome sequencing and annotation.</title>
        <authorList>
            <consortium name="The Broad Institute Genomics Platform"/>
            <consortium name="The Broad Institute Genome Sequencing Center for Infectious Disease"/>
            <person name="Wu L."/>
            <person name="Ma J."/>
        </authorList>
    </citation>
    <scope>NUCLEOTIDE SEQUENCE [LARGE SCALE GENOMIC DNA]</scope>
    <source>
        <strain evidence="3">CGMCC 4.7093</strain>
    </source>
</reference>
<dbReference type="EMBL" id="JBHSIV010000005">
    <property type="protein sequence ID" value="MFC5061773.1"/>
    <property type="molecule type" value="Genomic_DNA"/>
</dbReference>
<comment type="caution">
    <text evidence="2">The sequence shown here is derived from an EMBL/GenBank/DDBJ whole genome shotgun (WGS) entry which is preliminary data.</text>
</comment>
<keyword evidence="1" id="KW-0812">Transmembrane</keyword>
<dbReference type="Proteomes" id="UP001595947">
    <property type="component" value="Unassembled WGS sequence"/>
</dbReference>
<keyword evidence="1" id="KW-0472">Membrane</keyword>
<keyword evidence="3" id="KW-1185">Reference proteome</keyword>
<proteinExistence type="predicted"/>
<keyword evidence="1" id="KW-1133">Transmembrane helix</keyword>